<accession>A0A2R8BJF9</accession>
<comment type="function">
    <text evidence="4">Involved in the assembly process of the P-ring formation. It may associate with FlgF on the rod constituting a structure essential for the P-ring assembly or may act as a modulator protein for the P-ring assembly.</text>
</comment>
<dbReference type="AlphaFoldDB" id="A0A2R8BJF9"/>
<comment type="similarity">
    <text evidence="4">Belongs to the FlgA family.</text>
</comment>
<dbReference type="Gene3D" id="2.30.30.760">
    <property type="match status" value="1"/>
</dbReference>
<proteinExistence type="inferred from homology"/>
<evidence type="ECO:0000313" key="6">
    <source>
        <dbReference type="EMBL" id="SPH23442.1"/>
    </source>
</evidence>
<sequence>MRALVSILVGTLAMPAFGETLVAARTLRAQTVLAPDDFVVSQTSVPGTASDATTVIGQETRVAIYQGRPIRLADIGPPALVDRNQIVVLSYVSGTLSIRAEGRVLDRGGVGDTVRVMNVASRTTITGVVAADGSVRAQRHE</sequence>
<dbReference type="InterPro" id="IPR017585">
    <property type="entry name" value="SAF_FlgA"/>
</dbReference>
<dbReference type="NCBIfam" id="TIGR03170">
    <property type="entry name" value="flgA_cterm"/>
    <property type="match status" value="1"/>
</dbReference>
<keyword evidence="2 4" id="KW-0732">Signal</keyword>
<dbReference type="PANTHER" id="PTHR36307:SF1">
    <property type="entry name" value="FLAGELLA BASAL BODY P-RING FORMATION PROTEIN FLGA"/>
    <property type="match status" value="1"/>
</dbReference>
<dbReference type="InterPro" id="IPR013974">
    <property type="entry name" value="SAF"/>
</dbReference>
<evidence type="ECO:0000256" key="3">
    <source>
        <dbReference type="ARBA" id="ARBA00022764"/>
    </source>
</evidence>
<feature type="domain" description="SAF" evidence="5">
    <location>
        <begin position="18"/>
        <end position="76"/>
    </location>
</feature>
<feature type="chain" id="PRO_5015218226" description="Flagella basal body P-ring formation protein FlgA" evidence="4">
    <location>
        <begin position="19"/>
        <end position="141"/>
    </location>
</feature>
<dbReference type="SMART" id="SM00858">
    <property type="entry name" value="SAF"/>
    <property type="match status" value="1"/>
</dbReference>
<keyword evidence="4" id="KW-1005">Bacterial flagellum biogenesis</keyword>
<dbReference type="OrthoDB" id="7619725at2"/>
<gene>
    <name evidence="6" type="ORF">DEA8626_02505</name>
</gene>
<evidence type="ECO:0000256" key="4">
    <source>
        <dbReference type="RuleBase" id="RU362063"/>
    </source>
</evidence>
<dbReference type="CDD" id="cd11614">
    <property type="entry name" value="SAF_CpaB_FlgA_like"/>
    <property type="match status" value="1"/>
</dbReference>
<dbReference type="EMBL" id="OMOQ01000002">
    <property type="protein sequence ID" value="SPH23442.1"/>
    <property type="molecule type" value="Genomic_DNA"/>
</dbReference>
<comment type="subcellular location">
    <subcellularLocation>
        <location evidence="1 4">Periplasm</location>
    </subcellularLocation>
</comment>
<evidence type="ECO:0000313" key="7">
    <source>
        <dbReference type="Proteomes" id="UP000244924"/>
    </source>
</evidence>
<dbReference type="GO" id="GO:0044780">
    <property type="term" value="P:bacterial-type flagellum assembly"/>
    <property type="evidence" value="ECO:0007669"/>
    <property type="project" value="InterPro"/>
</dbReference>
<protein>
    <recommendedName>
        <fullName evidence="4">Flagella basal body P-ring formation protein FlgA</fullName>
    </recommendedName>
</protein>
<evidence type="ECO:0000256" key="1">
    <source>
        <dbReference type="ARBA" id="ARBA00004418"/>
    </source>
</evidence>
<dbReference type="InterPro" id="IPR039246">
    <property type="entry name" value="Flagellar_FlgA"/>
</dbReference>
<evidence type="ECO:0000259" key="5">
    <source>
        <dbReference type="SMART" id="SM00858"/>
    </source>
</evidence>
<keyword evidence="3 4" id="KW-0574">Periplasm</keyword>
<dbReference type="Pfam" id="PF13144">
    <property type="entry name" value="ChapFlgA"/>
    <property type="match status" value="1"/>
</dbReference>
<name>A0A2R8BJF9_9RHOB</name>
<feature type="signal peptide" evidence="4">
    <location>
        <begin position="1"/>
        <end position="18"/>
    </location>
</feature>
<dbReference type="Proteomes" id="UP000244924">
    <property type="component" value="Unassembled WGS sequence"/>
</dbReference>
<organism evidence="6 7">
    <name type="scientific">Albidovulum aquaemixtae</name>
    <dbReference type="NCBI Taxonomy" id="1542388"/>
    <lineage>
        <taxon>Bacteria</taxon>
        <taxon>Pseudomonadati</taxon>
        <taxon>Pseudomonadota</taxon>
        <taxon>Alphaproteobacteria</taxon>
        <taxon>Rhodobacterales</taxon>
        <taxon>Paracoccaceae</taxon>
        <taxon>Albidovulum</taxon>
    </lineage>
</organism>
<dbReference type="GO" id="GO:0042597">
    <property type="term" value="C:periplasmic space"/>
    <property type="evidence" value="ECO:0007669"/>
    <property type="project" value="UniProtKB-SubCell"/>
</dbReference>
<keyword evidence="7" id="KW-1185">Reference proteome</keyword>
<dbReference type="PANTHER" id="PTHR36307">
    <property type="entry name" value="FLAGELLA BASAL BODY P-RING FORMATION PROTEIN FLGA"/>
    <property type="match status" value="1"/>
</dbReference>
<reference evidence="6 7" key="1">
    <citation type="submission" date="2018-03" db="EMBL/GenBank/DDBJ databases">
        <authorList>
            <person name="Keele B.F."/>
        </authorList>
    </citation>
    <scope>NUCLEOTIDE SEQUENCE [LARGE SCALE GENOMIC DNA]</scope>
    <source>
        <strain evidence="6 7">CECT 8626</strain>
    </source>
</reference>
<evidence type="ECO:0000256" key="2">
    <source>
        <dbReference type="ARBA" id="ARBA00022729"/>
    </source>
</evidence>
<dbReference type="RefSeq" id="WP_108853548.1">
    <property type="nucleotide sequence ID" value="NZ_OMOQ01000002.1"/>
</dbReference>